<evidence type="ECO:0000313" key="2">
    <source>
        <dbReference type="EMBL" id="KOO31663.1"/>
    </source>
</evidence>
<sequence>MHAVKRALKFDDQAEAPDVLEPEADSEQSERESESDADEHAEPATDWDTFWTRKPTRDMIRTLSSQEVESNKTDLTVARLDEWMLKFMAFARRRYPQFGELLEIVWTLADLEEATSLVTTSVLASDANLWGASALMSVIDVTKPAGKVFETAMLDAERAIAGTMSSGIEIADENSIRIAFGMIKSDLSICPKRIREVPHAYLRWLLKKAPTEIAKKCKEIEHQIKITSWLLTEGPPRGGPRMITRHALRADRPLRPHQRLSASDGSSTLIMIAS</sequence>
<dbReference type="AlphaFoldDB" id="A0A0M0JZV5"/>
<feature type="compositionally biased region" description="Acidic residues" evidence="1">
    <location>
        <begin position="13"/>
        <end position="27"/>
    </location>
</feature>
<organism evidence="2 3">
    <name type="scientific">Chrysochromulina tobinii</name>
    <dbReference type="NCBI Taxonomy" id="1460289"/>
    <lineage>
        <taxon>Eukaryota</taxon>
        <taxon>Haptista</taxon>
        <taxon>Haptophyta</taxon>
        <taxon>Prymnesiophyceae</taxon>
        <taxon>Prymnesiales</taxon>
        <taxon>Chrysochromulinaceae</taxon>
        <taxon>Chrysochromulina</taxon>
    </lineage>
</organism>
<feature type="compositionally biased region" description="Basic and acidic residues" evidence="1">
    <location>
        <begin position="28"/>
        <end position="43"/>
    </location>
</feature>
<name>A0A0M0JZV5_9EUKA</name>
<evidence type="ECO:0000313" key="3">
    <source>
        <dbReference type="Proteomes" id="UP000037460"/>
    </source>
</evidence>
<evidence type="ECO:0000256" key="1">
    <source>
        <dbReference type="SAM" id="MobiDB-lite"/>
    </source>
</evidence>
<proteinExistence type="predicted"/>
<accession>A0A0M0JZV5</accession>
<comment type="caution">
    <text evidence="2">The sequence shown here is derived from an EMBL/GenBank/DDBJ whole genome shotgun (WGS) entry which is preliminary data.</text>
</comment>
<keyword evidence="3" id="KW-1185">Reference proteome</keyword>
<dbReference type="Proteomes" id="UP000037460">
    <property type="component" value="Unassembled WGS sequence"/>
</dbReference>
<feature type="region of interest" description="Disordered" evidence="1">
    <location>
        <begin position="1"/>
        <end position="48"/>
    </location>
</feature>
<gene>
    <name evidence="2" type="ORF">Ctob_015161</name>
</gene>
<dbReference type="EMBL" id="JWZX01001964">
    <property type="protein sequence ID" value="KOO31663.1"/>
    <property type="molecule type" value="Genomic_DNA"/>
</dbReference>
<reference evidence="3" key="1">
    <citation type="journal article" date="2015" name="PLoS Genet.">
        <title>Genome Sequence and Transcriptome Analyses of Chrysochromulina tobin: Metabolic Tools for Enhanced Algal Fitness in the Prominent Order Prymnesiales (Haptophyceae).</title>
        <authorList>
            <person name="Hovde B.T."/>
            <person name="Deodato C.R."/>
            <person name="Hunsperger H.M."/>
            <person name="Ryken S.A."/>
            <person name="Yost W."/>
            <person name="Jha R.K."/>
            <person name="Patterson J."/>
            <person name="Monnat R.J. Jr."/>
            <person name="Barlow S.B."/>
            <person name="Starkenburg S.R."/>
            <person name="Cattolico R.A."/>
        </authorList>
    </citation>
    <scope>NUCLEOTIDE SEQUENCE</scope>
    <source>
        <strain evidence="3">CCMP291</strain>
    </source>
</reference>
<protein>
    <submittedName>
        <fullName evidence="2">Uncharacterized protein</fullName>
    </submittedName>
</protein>